<dbReference type="InterPro" id="IPR025669">
    <property type="entry name" value="AAA_dom"/>
</dbReference>
<dbReference type="InterPro" id="IPR050678">
    <property type="entry name" value="DNA_Partitioning_ATPase"/>
</dbReference>
<dbReference type="CDD" id="cd02042">
    <property type="entry name" value="ParAB_family"/>
    <property type="match status" value="1"/>
</dbReference>
<dbReference type="Gene3D" id="3.40.50.300">
    <property type="entry name" value="P-loop containing nucleotide triphosphate hydrolases"/>
    <property type="match status" value="1"/>
</dbReference>
<comment type="caution">
    <text evidence="2">The sequence shown here is derived from an EMBL/GenBank/DDBJ whole genome shotgun (WGS) entry which is preliminary data.</text>
</comment>
<evidence type="ECO:0000259" key="1">
    <source>
        <dbReference type="Pfam" id="PF13614"/>
    </source>
</evidence>
<dbReference type="Proteomes" id="UP000738126">
    <property type="component" value="Unassembled WGS sequence"/>
</dbReference>
<dbReference type="EMBL" id="NRSH01000032">
    <property type="protein sequence ID" value="MBK1726279.1"/>
    <property type="molecule type" value="Genomic_DNA"/>
</dbReference>
<dbReference type="SUPFAM" id="SSF52540">
    <property type="entry name" value="P-loop containing nucleoside triphosphate hydrolases"/>
    <property type="match status" value="1"/>
</dbReference>
<keyword evidence="3" id="KW-1185">Reference proteome</keyword>
<sequence length="262" mass="28990">MRRVIFNQKGGVGKSTITCNLAAISAASGLRTLVVDLDPQGNASSYLLGAGAEPDQTVGDFFSSTLGFRLGPRKSINLRQFISRTPFDHLQILPANRELETLQGKLESRYKIYKLREALDGVAEHYDAVFIDTPPALNFFSRSALIAADRCLIPFDCDDFSRQALYELLEQIQEIQEDHNGQLQVEGIIVNQFQSGAKLPRTVVDELHQEGLPILPTYISASVKIRESHQQAQPLIHMAPRHKLSGEFQALYDRLGEGAAAA</sequence>
<dbReference type="PANTHER" id="PTHR13696:SF52">
    <property type="entry name" value="PARA FAMILY PROTEIN CT_582"/>
    <property type="match status" value="1"/>
</dbReference>
<dbReference type="Pfam" id="PF13614">
    <property type="entry name" value="AAA_31"/>
    <property type="match status" value="1"/>
</dbReference>
<dbReference type="RefSeq" id="WP_200257240.1">
    <property type="nucleotide sequence ID" value="NZ_NRSH01000032.1"/>
</dbReference>
<name>A0ABS1E7N0_9GAMM</name>
<evidence type="ECO:0000313" key="2">
    <source>
        <dbReference type="EMBL" id="MBK1726279.1"/>
    </source>
</evidence>
<dbReference type="PANTHER" id="PTHR13696">
    <property type="entry name" value="P-LOOP CONTAINING NUCLEOSIDE TRIPHOSPHATE HYDROLASE"/>
    <property type="match status" value="1"/>
</dbReference>
<organism evidence="2 3">
    <name type="scientific">Halorhodospira neutriphila</name>
    <dbReference type="NCBI Taxonomy" id="168379"/>
    <lineage>
        <taxon>Bacteria</taxon>
        <taxon>Pseudomonadati</taxon>
        <taxon>Pseudomonadota</taxon>
        <taxon>Gammaproteobacteria</taxon>
        <taxon>Chromatiales</taxon>
        <taxon>Ectothiorhodospiraceae</taxon>
        <taxon>Halorhodospira</taxon>
    </lineage>
</organism>
<gene>
    <name evidence="2" type="ORF">CKO13_04405</name>
</gene>
<proteinExistence type="predicted"/>
<evidence type="ECO:0000313" key="3">
    <source>
        <dbReference type="Proteomes" id="UP000738126"/>
    </source>
</evidence>
<reference evidence="2 3" key="1">
    <citation type="journal article" date="2020" name="Microorganisms">
        <title>Osmotic Adaptation and Compatible Solute Biosynthesis of Phototrophic Bacteria as Revealed from Genome Analyses.</title>
        <authorList>
            <person name="Imhoff J.F."/>
            <person name="Rahn T."/>
            <person name="Kunzel S."/>
            <person name="Keller A."/>
            <person name="Neulinger S.C."/>
        </authorList>
    </citation>
    <scope>NUCLEOTIDE SEQUENCE [LARGE SCALE GENOMIC DNA]</scope>
    <source>
        <strain evidence="2 3">DSM 15116</strain>
    </source>
</reference>
<feature type="domain" description="AAA" evidence="1">
    <location>
        <begin position="5"/>
        <end position="185"/>
    </location>
</feature>
<accession>A0ABS1E7N0</accession>
<dbReference type="InterPro" id="IPR027417">
    <property type="entry name" value="P-loop_NTPase"/>
</dbReference>
<protein>
    <submittedName>
        <fullName evidence="2">Cobyric acid synthase</fullName>
    </submittedName>
</protein>